<reference evidence="2 3" key="1">
    <citation type="submission" date="2014-09" db="EMBL/GenBank/DDBJ databases">
        <authorList>
            <person name="Ellenberger Sabrina"/>
        </authorList>
    </citation>
    <scope>NUCLEOTIDE SEQUENCE [LARGE SCALE GENOMIC DNA]</scope>
    <source>
        <strain evidence="2 3">CBS 412.66</strain>
    </source>
</reference>
<sequence length="347" mass="37567">MQLVLFEERFLYANETDNPHQVLLSRAEFRRIERGLCDSVEEVKEHISRQNTPEPGTPPPAGDEIHAEAAVAISSQGQQALVLETSEQDQESSSSDTGQVVALDTADQDQRSGIKGTAEDANNNDWWFEDFFNDQDDGDDGDKDLNAHLDAENHLPSANDYSQASSSSPSLINTAAIDNSLLAVQEHNHAAPQASSFATSTSSANEDKIIEKQGSGSANKDKSTLNDASKILENIKTAAEEPCAASNASAGAFNTKKRSAASMEDADINQSNPSTSNGLSLTPEPRKKLRPNTTYQQSTISIATIPKAPATYPAIIDKENLSNTKSLAGKRKRDYYDEDGEIDHDEI</sequence>
<proteinExistence type="predicted"/>
<protein>
    <submittedName>
        <fullName evidence="2">Uncharacterized protein</fullName>
    </submittedName>
</protein>
<dbReference type="EMBL" id="LN731665">
    <property type="protein sequence ID" value="CEP14720.1"/>
    <property type="molecule type" value="Genomic_DNA"/>
</dbReference>
<gene>
    <name evidence="2" type="primary">PARPA_08904.1 scaffold 35132</name>
</gene>
<feature type="compositionally biased region" description="Acidic residues" evidence="1">
    <location>
        <begin position="336"/>
        <end position="347"/>
    </location>
</feature>
<feature type="compositionally biased region" description="Polar residues" evidence="1">
    <location>
        <begin position="268"/>
        <end position="280"/>
    </location>
</feature>
<feature type="region of interest" description="Disordered" evidence="1">
    <location>
        <begin position="256"/>
        <end position="295"/>
    </location>
</feature>
<evidence type="ECO:0000313" key="2">
    <source>
        <dbReference type="EMBL" id="CEP14720.1"/>
    </source>
</evidence>
<feature type="compositionally biased region" description="Acidic residues" evidence="1">
    <location>
        <begin position="127"/>
        <end position="142"/>
    </location>
</feature>
<feature type="region of interest" description="Disordered" evidence="1">
    <location>
        <begin position="321"/>
        <end position="347"/>
    </location>
</feature>
<feature type="region of interest" description="Disordered" evidence="1">
    <location>
        <begin position="84"/>
        <end position="147"/>
    </location>
</feature>
<name>A0A0B7N8F2_9FUNG</name>
<evidence type="ECO:0000256" key="1">
    <source>
        <dbReference type="SAM" id="MobiDB-lite"/>
    </source>
</evidence>
<dbReference type="AlphaFoldDB" id="A0A0B7N8F2"/>
<accession>A0A0B7N8F2</accession>
<keyword evidence="3" id="KW-1185">Reference proteome</keyword>
<dbReference type="Proteomes" id="UP000054107">
    <property type="component" value="Unassembled WGS sequence"/>
</dbReference>
<feature type="region of interest" description="Disordered" evidence="1">
    <location>
        <begin position="43"/>
        <end position="65"/>
    </location>
</feature>
<organism evidence="2 3">
    <name type="scientific">Parasitella parasitica</name>
    <dbReference type="NCBI Taxonomy" id="35722"/>
    <lineage>
        <taxon>Eukaryota</taxon>
        <taxon>Fungi</taxon>
        <taxon>Fungi incertae sedis</taxon>
        <taxon>Mucoromycota</taxon>
        <taxon>Mucoromycotina</taxon>
        <taxon>Mucoromycetes</taxon>
        <taxon>Mucorales</taxon>
        <taxon>Mucorineae</taxon>
        <taxon>Mucoraceae</taxon>
        <taxon>Parasitella</taxon>
    </lineage>
</organism>
<evidence type="ECO:0000313" key="3">
    <source>
        <dbReference type="Proteomes" id="UP000054107"/>
    </source>
</evidence>